<name>A0A4R6FUK1_9SPHN</name>
<feature type="compositionally biased region" description="Basic and acidic residues" evidence="1">
    <location>
        <begin position="17"/>
        <end position="43"/>
    </location>
</feature>
<keyword evidence="3" id="KW-1185">Reference proteome</keyword>
<comment type="caution">
    <text evidence="2">The sequence shown here is derived from an EMBL/GenBank/DDBJ whole genome shotgun (WGS) entry which is preliminary data.</text>
</comment>
<reference evidence="2 3" key="1">
    <citation type="submission" date="2019-03" db="EMBL/GenBank/DDBJ databases">
        <title>Genomic Encyclopedia of Type Strains, Phase IV (KMG-IV): sequencing the most valuable type-strain genomes for metagenomic binning, comparative biology and taxonomic classification.</title>
        <authorList>
            <person name="Goeker M."/>
        </authorList>
    </citation>
    <scope>NUCLEOTIDE SEQUENCE [LARGE SCALE GENOMIC DNA]</scope>
    <source>
        <strain evidence="2 3">DSM 25059</strain>
    </source>
</reference>
<sequence>MTDRKEKPLASETLEAEAEREHEARVESDDGESDLREDEKRAVETSLTRLPPG</sequence>
<evidence type="ECO:0000313" key="2">
    <source>
        <dbReference type="EMBL" id="TDN84565.1"/>
    </source>
</evidence>
<dbReference type="RefSeq" id="WP_162848785.1">
    <property type="nucleotide sequence ID" value="NZ_BMLU01000003.1"/>
</dbReference>
<accession>A0A4R6FUK1</accession>
<gene>
    <name evidence="2" type="ORF">EV664_103210</name>
</gene>
<proteinExistence type="predicted"/>
<dbReference type="AlphaFoldDB" id="A0A4R6FUK1"/>
<evidence type="ECO:0000313" key="3">
    <source>
        <dbReference type="Proteomes" id="UP000295493"/>
    </source>
</evidence>
<dbReference type="EMBL" id="SNWD01000003">
    <property type="protein sequence ID" value="TDN84565.1"/>
    <property type="molecule type" value="Genomic_DNA"/>
</dbReference>
<protein>
    <submittedName>
        <fullName evidence="2">Uncharacterized protein</fullName>
    </submittedName>
</protein>
<dbReference type="Proteomes" id="UP000295493">
    <property type="component" value="Unassembled WGS sequence"/>
</dbReference>
<organism evidence="2 3">
    <name type="scientific">Stakelama pacifica</name>
    <dbReference type="NCBI Taxonomy" id="517720"/>
    <lineage>
        <taxon>Bacteria</taxon>
        <taxon>Pseudomonadati</taxon>
        <taxon>Pseudomonadota</taxon>
        <taxon>Alphaproteobacteria</taxon>
        <taxon>Sphingomonadales</taxon>
        <taxon>Sphingomonadaceae</taxon>
        <taxon>Stakelama</taxon>
    </lineage>
</organism>
<evidence type="ECO:0000256" key="1">
    <source>
        <dbReference type="SAM" id="MobiDB-lite"/>
    </source>
</evidence>
<feature type="region of interest" description="Disordered" evidence="1">
    <location>
        <begin position="1"/>
        <end position="53"/>
    </location>
</feature>